<dbReference type="Gene3D" id="2.60.200.20">
    <property type="match status" value="1"/>
</dbReference>
<dbReference type="SMART" id="SM01132">
    <property type="entry name" value="DIL"/>
    <property type="match status" value="1"/>
</dbReference>
<feature type="compositionally biased region" description="Basic and acidic residues" evidence="2">
    <location>
        <begin position="298"/>
        <end position="314"/>
    </location>
</feature>
<evidence type="ECO:0000256" key="1">
    <source>
        <dbReference type="SAM" id="Coils"/>
    </source>
</evidence>
<evidence type="ECO:0008006" key="7">
    <source>
        <dbReference type="Google" id="ProtNLM"/>
    </source>
</evidence>
<dbReference type="PROSITE" id="PS51126">
    <property type="entry name" value="DILUTE"/>
    <property type="match status" value="1"/>
</dbReference>
<dbReference type="InterPro" id="IPR002710">
    <property type="entry name" value="Dilute_dom"/>
</dbReference>
<sequence>SSNSSDAASVHEAPPPAPTSALSLSNPSLAPPSPSTPPAFLRPRPANQQSRAKRLSHLFLRGRSNSDRDRAIGERERELWAHSATPSSHHYLPPASSSAPGLVKIYGDALSSGANYRSLLANIHSTARQLIQQVITRYTERERESESDDTGEYSRDEPWTVWDNGWALSPGAPGHGTVIWCLPYCSTVSSRERLESVPQKHCPEDFLLCDVIGKPIQQADGAVQWQTECRRGVAPWECPLLLVDMWRPKDGFERRFEIQRRDEYEREEREKEKERERDGENYHVRWRRSRMASGGGPEEERGHRGRNTELRRSISEMNISLRRRHGNQATNDPRYGGNTATNGGPQDRKNIVSMIATDTGEVRTREKDREMKRPRHTYIADIWNGHKHCVLHTVSFLVSWFSDMAFSVLSTQDFVLYIMAGHTHVFGRKPTVREREKDRERERKGKRSLRVDTFLSAPDLLTRHLLIRRDSAVSEQSCGQALVRPFRGGAVTHNGVVLYREAVLMPGDLIGLGSHFLFLYRDPRVTPAPPIALAPPWQDESTASFGTGNMVDRQEALRHYLGSTEAVLKFQAKHADTLLQEIISKNSTPDSGGGPLAPAYLLSLVIEHASKHLDPALTPQLLLKAANQIKTIVWDNIKDFGDKHPTQTSPDSEADPPPPSVQKLSSDLRPLMFWMSNATELLNFFQVKAEDMEKEWEFEVPGDPVLSADMDMCSEALAQLDDVIMHTFQQCVYHLTKTLYSLLPTLLDTNPFSSEEKEKEKAGATDGTGHVGGGDGDEEGDVSSLPPTVAGLVEVYHCSLQMSREACLSPPLTSQTFGYLFFFTNTSLLNTLLERDGLFSWSRAVQIRTNLDLVLDWLQGAGLGDIASEFLKKLSVTVNFLCIPKTRLIQSSWASLQEDHALLSPAQLHHLLTHYKLGPARAPPSCWAPPPGTELGGDIFESFLDHPPLILPNETPSLDLSQPIPTPELQKEVIHLRTFLLGLDQDDLPANQRTRL</sequence>
<name>A0AAD8ZA30_9TELE</name>
<proteinExistence type="predicted"/>
<feature type="coiled-coil region" evidence="1">
    <location>
        <begin position="254"/>
        <end position="281"/>
    </location>
</feature>
<accession>A0AAD8ZA30</accession>
<dbReference type="InterPro" id="IPR052072">
    <property type="entry name" value="Vascular_dev_regulator"/>
</dbReference>
<dbReference type="CDD" id="cd22734">
    <property type="entry name" value="FHA_RAIN"/>
    <property type="match status" value="1"/>
</dbReference>
<dbReference type="InterPro" id="IPR008984">
    <property type="entry name" value="SMAD_FHA_dom_sf"/>
</dbReference>
<dbReference type="AlphaFoldDB" id="A0AAD8ZA30"/>
<feature type="domain" description="Dilute" evidence="4">
    <location>
        <begin position="623"/>
        <end position="946"/>
    </location>
</feature>
<feature type="compositionally biased region" description="Low complexity" evidence="2">
    <location>
        <begin position="19"/>
        <end position="28"/>
    </location>
</feature>
<keyword evidence="1" id="KW-0175">Coiled coil</keyword>
<dbReference type="InterPro" id="IPR037983">
    <property type="entry name" value="CBD_Rasip1/Radil"/>
</dbReference>
<dbReference type="InterPro" id="IPR029071">
    <property type="entry name" value="Ubiquitin-like_domsf"/>
</dbReference>
<dbReference type="PROSITE" id="PS50200">
    <property type="entry name" value="RA"/>
    <property type="match status" value="1"/>
</dbReference>
<dbReference type="GO" id="GO:0005911">
    <property type="term" value="C:cell-cell junction"/>
    <property type="evidence" value="ECO:0007669"/>
    <property type="project" value="TreeGrafter"/>
</dbReference>
<feature type="region of interest" description="Disordered" evidence="2">
    <location>
        <begin position="1"/>
        <end position="51"/>
    </location>
</feature>
<dbReference type="Proteomes" id="UP001239994">
    <property type="component" value="Unassembled WGS sequence"/>
</dbReference>
<evidence type="ECO:0000259" key="4">
    <source>
        <dbReference type="PROSITE" id="PS51126"/>
    </source>
</evidence>
<dbReference type="PANTHER" id="PTHR16027:SF12">
    <property type="entry name" value="RAS-INTERACTING PROTEIN 1"/>
    <property type="match status" value="1"/>
</dbReference>
<feature type="compositionally biased region" description="Basic and acidic residues" evidence="2">
    <location>
        <begin position="754"/>
        <end position="763"/>
    </location>
</feature>
<dbReference type="EMBL" id="JAROKS010000016">
    <property type="protein sequence ID" value="KAK1795340.1"/>
    <property type="molecule type" value="Genomic_DNA"/>
</dbReference>
<dbReference type="GO" id="GO:0001525">
    <property type="term" value="P:angiogenesis"/>
    <property type="evidence" value="ECO:0007669"/>
    <property type="project" value="TreeGrafter"/>
</dbReference>
<feature type="non-terminal residue" evidence="5">
    <location>
        <position position="996"/>
    </location>
</feature>
<gene>
    <name evidence="5" type="ORF">P4O66_010512</name>
</gene>
<organism evidence="5 6">
    <name type="scientific">Electrophorus voltai</name>
    <dbReference type="NCBI Taxonomy" id="2609070"/>
    <lineage>
        <taxon>Eukaryota</taxon>
        <taxon>Metazoa</taxon>
        <taxon>Chordata</taxon>
        <taxon>Craniata</taxon>
        <taxon>Vertebrata</taxon>
        <taxon>Euteleostomi</taxon>
        <taxon>Actinopterygii</taxon>
        <taxon>Neopterygii</taxon>
        <taxon>Teleostei</taxon>
        <taxon>Ostariophysi</taxon>
        <taxon>Gymnotiformes</taxon>
        <taxon>Gymnotoidei</taxon>
        <taxon>Gymnotidae</taxon>
        <taxon>Electrophorus</taxon>
    </lineage>
</organism>
<keyword evidence="6" id="KW-1185">Reference proteome</keyword>
<comment type="caution">
    <text evidence="5">The sequence shown here is derived from an EMBL/GenBank/DDBJ whole genome shotgun (WGS) entry which is preliminary data.</text>
</comment>
<dbReference type="SUPFAM" id="SSF54236">
    <property type="entry name" value="Ubiquitin-like"/>
    <property type="match status" value="2"/>
</dbReference>
<feature type="region of interest" description="Disordered" evidence="2">
    <location>
        <begin position="640"/>
        <end position="662"/>
    </location>
</feature>
<dbReference type="PANTHER" id="PTHR16027">
    <property type="entry name" value="DILUTE DOMAIN-CONTAINING PROTEIN YPR089W"/>
    <property type="match status" value="1"/>
</dbReference>
<evidence type="ECO:0000256" key="2">
    <source>
        <dbReference type="SAM" id="MobiDB-lite"/>
    </source>
</evidence>
<evidence type="ECO:0000313" key="5">
    <source>
        <dbReference type="EMBL" id="KAK1795340.1"/>
    </source>
</evidence>
<dbReference type="GO" id="GO:0035024">
    <property type="term" value="P:negative regulation of Rho protein signal transduction"/>
    <property type="evidence" value="ECO:0007669"/>
    <property type="project" value="TreeGrafter"/>
</dbReference>
<dbReference type="SUPFAM" id="SSF49879">
    <property type="entry name" value="SMAD/FHA domain"/>
    <property type="match status" value="1"/>
</dbReference>
<evidence type="ECO:0000313" key="6">
    <source>
        <dbReference type="Proteomes" id="UP001239994"/>
    </source>
</evidence>
<feature type="domain" description="Ras-associating" evidence="3">
    <location>
        <begin position="99"/>
        <end position="263"/>
    </location>
</feature>
<dbReference type="Gene3D" id="3.10.20.90">
    <property type="entry name" value="Phosphatidylinositol 3-kinase Catalytic Subunit, Chain A, domain 1"/>
    <property type="match status" value="1"/>
</dbReference>
<feature type="region of interest" description="Disordered" evidence="2">
    <location>
        <begin position="286"/>
        <end position="349"/>
    </location>
</feature>
<feature type="region of interest" description="Disordered" evidence="2">
    <location>
        <begin position="753"/>
        <end position="783"/>
    </location>
</feature>
<dbReference type="CDD" id="cd15472">
    <property type="entry name" value="Myo5p-like_CBD_Rasip1"/>
    <property type="match status" value="1"/>
</dbReference>
<dbReference type="GO" id="GO:0007165">
    <property type="term" value="P:signal transduction"/>
    <property type="evidence" value="ECO:0007669"/>
    <property type="project" value="InterPro"/>
</dbReference>
<reference evidence="5" key="1">
    <citation type="submission" date="2023-03" db="EMBL/GenBank/DDBJ databases">
        <title>Electrophorus voltai genome.</title>
        <authorList>
            <person name="Bian C."/>
        </authorList>
    </citation>
    <scope>NUCLEOTIDE SEQUENCE</scope>
    <source>
        <strain evidence="5">CB-2022</strain>
        <tissue evidence="5">Muscle</tissue>
    </source>
</reference>
<dbReference type="InterPro" id="IPR000159">
    <property type="entry name" value="RA_dom"/>
</dbReference>
<dbReference type="Pfam" id="PF01843">
    <property type="entry name" value="DIL"/>
    <property type="match status" value="1"/>
</dbReference>
<evidence type="ECO:0000259" key="3">
    <source>
        <dbReference type="PROSITE" id="PS50200"/>
    </source>
</evidence>
<protein>
    <recommendedName>
        <fullName evidence="7">Ras interacting protein 1</fullName>
    </recommendedName>
</protein>
<dbReference type="GO" id="GO:0051020">
    <property type="term" value="F:GTPase binding"/>
    <property type="evidence" value="ECO:0007669"/>
    <property type="project" value="TreeGrafter"/>
</dbReference>